<feature type="region of interest" description="Disordered" evidence="1">
    <location>
        <begin position="136"/>
        <end position="168"/>
    </location>
</feature>
<dbReference type="OrthoDB" id="21418at2759"/>
<dbReference type="PANTHER" id="PTHR38645">
    <property type="entry name" value="CHROMOSOME 9, WHOLE GENOME SHOTGUN SEQUENCE"/>
    <property type="match status" value="1"/>
</dbReference>
<organism evidence="2 3">
    <name type="scientific">Apophysomyces ossiformis</name>
    <dbReference type="NCBI Taxonomy" id="679940"/>
    <lineage>
        <taxon>Eukaryota</taxon>
        <taxon>Fungi</taxon>
        <taxon>Fungi incertae sedis</taxon>
        <taxon>Mucoromycota</taxon>
        <taxon>Mucoromycotina</taxon>
        <taxon>Mucoromycetes</taxon>
        <taxon>Mucorales</taxon>
        <taxon>Mucorineae</taxon>
        <taxon>Mucoraceae</taxon>
        <taxon>Apophysomyces</taxon>
    </lineage>
</organism>
<dbReference type="PANTHER" id="PTHR38645:SF1">
    <property type="entry name" value="YALI0F12243P"/>
    <property type="match status" value="1"/>
</dbReference>
<dbReference type="EMBL" id="JABAYA010000262">
    <property type="protein sequence ID" value="KAF7721473.1"/>
    <property type="molecule type" value="Genomic_DNA"/>
</dbReference>
<protein>
    <submittedName>
        <fullName evidence="2">Uncharacterized protein</fullName>
    </submittedName>
</protein>
<reference evidence="2" key="1">
    <citation type="submission" date="2020-01" db="EMBL/GenBank/DDBJ databases">
        <title>Genome Sequencing of Three Apophysomyces-Like Fungal Strains Confirms a Novel Fungal Genus in the Mucoromycota with divergent Burkholderia-like Endosymbiotic Bacteria.</title>
        <authorList>
            <person name="Stajich J.E."/>
            <person name="Macias A.M."/>
            <person name="Carter-House D."/>
            <person name="Lovett B."/>
            <person name="Kasson L.R."/>
            <person name="Berry K."/>
            <person name="Grigoriev I."/>
            <person name="Chang Y."/>
            <person name="Spatafora J."/>
            <person name="Kasson M.T."/>
        </authorList>
    </citation>
    <scope>NUCLEOTIDE SEQUENCE</scope>
    <source>
        <strain evidence="2">NRRL A-21654</strain>
    </source>
</reference>
<dbReference type="Proteomes" id="UP000605846">
    <property type="component" value="Unassembled WGS sequence"/>
</dbReference>
<proteinExistence type="predicted"/>
<name>A0A8H7BGP2_9FUNG</name>
<evidence type="ECO:0000313" key="3">
    <source>
        <dbReference type="Proteomes" id="UP000605846"/>
    </source>
</evidence>
<evidence type="ECO:0000256" key="1">
    <source>
        <dbReference type="SAM" id="MobiDB-lite"/>
    </source>
</evidence>
<sequence length="282" mass="30657">MNQQNTSSILDSYESTENALIDSFKAAALKVTTLYKDSLVQNRKAYAAGYQQALQDLYGFITSHPSTTISQRNDSIPMPVERGFLPVEDLLTFARQRNAQLTSEMGCPSEESMVTNHQAAATTNSNANANTAQRLQTGDDFKPSQGAFHSSAGGYQTNSTPSVPSGFQASSVIPTATPTAAVSGPTAAAAPLPSPSNPFQIDPNSQFTFTLSHETPHLPPSYANQANSAAWNNDTHQDGVVDGFKRRYAPSEFTFMGRPMSNMNVDSWYEPPFKRGRSRRED</sequence>
<comment type="caution">
    <text evidence="2">The sequence shown here is derived from an EMBL/GenBank/DDBJ whole genome shotgun (WGS) entry which is preliminary data.</text>
</comment>
<feature type="compositionally biased region" description="Polar residues" evidence="1">
    <location>
        <begin position="153"/>
        <end position="168"/>
    </location>
</feature>
<accession>A0A8H7BGP2</accession>
<dbReference type="AlphaFoldDB" id="A0A8H7BGP2"/>
<gene>
    <name evidence="2" type="ORF">EC973_004652</name>
</gene>
<keyword evidence="3" id="KW-1185">Reference proteome</keyword>
<evidence type="ECO:0000313" key="2">
    <source>
        <dbReference type="EMBL" id="KAF7721473.1"/>
    </source>
</evidence>